<comment type="caution">
    <text evidence="4">The sequence shown here is derived from an EMBL/GenBank/DDBJ whole genome shotgun (WGS) entry which is preliminary data.</text>
</comment>
<reference evidence="4" key="1">
    <citation type="journal article" date="2014" name="Front. Microbiol.">
        <title>High frequency of phylogenetically diverse reductive dehalogenase-homologous genes in deep subseafloor sedimentary metagenomes.</title>
        <authorList>
            <person name="Kawai M."/>
            <person name="Futagami T."/>
            <person name="Toyoda A."/>
            <person name="Takaki Y."/>
            <person name="Nishi S."/>
            <person name="Hori S."/>
            <person name="Arai W."/>
            <person name="Tsubouchi T."/>
            <person name="Morono Y."/>
            <person name="Uchiyama I."/>
            <person name="Ito T."/>
            <person name="Fujiyama A."/>
            <person name="Inagaki F."/>
            <person name="Takami H."/>
        </authorList>
    </citation>
    <scope>NUCLEOTIDE SEQUENCE</scope>
    <source>
        <strain evidence="4">Expedition CK06-06</strain>
    </source>
</reference>
<proteinExistence type="inferred from homology"/>
<name>X1NNB3_9ZZZZ</name>
<protein>
    <recommendedName>
        <fullName evidence="5">C4-dicarboxylate ABC transporter</fullName>
    </recommendedName>
</protein>
<gene>
    <name evidence="4" type="ORF">S06H3_39615</name>
</gene>
<keyword evidence="2" id="KW-0813">Transport</keyword>
<comment type="similarity">
    <text evidence="1">Belongs to the bacterial solute-binding protein 7 family.</text>
</comment>
<dbReference type="Pfam" id="PF03480">
    <property type="entry name" value="DctP"/>
    <property type="match status" value="1"/>
</dbReference>
<organism evidence="4">
    <name type="scientific">marine sediment metagenome</name>
    <dbReference type="NCBI Taxonomy" id="412755"/>
    <lineage>
        <taxon>unclassified sequences</taxon>
        <taxon>metagenomes</taxon>
        <taxon>ecological metagenomes</taxon>
    </lineage>
</organism>
<dbReference type="InterPro" id="IPR018389">
    <property type="entry name" value="DctP_fam"/>
</dbReference>
<keyword evidence="3" id="KW-0732">Signal</keyword>
<evidence type="ECO:0000256" key="2">
    <source>
        <dbReference type="ARBA" id="ARBA00022448"/>
    </source>
</evidence>
<sequence length="121" mass="13931">KNPIESIFGRSFQEVASYLTFTQHLLNPYAVLMTADLFNSLDKDTQNAFIRAAKESGKWFADSLGAVEEEYIRKMMRENSTVFIRIDTTPFSEKIRPLAHELEGKGEWSEGLFDYVRSLVE</sequence>
<dbReference type="AlphaFoldDB" id="X1NNB3"/>
<accession>X1NNB3</accession>
<evidence type="ECO:0000313" key="4">
    <source>
        <dbReference type="EMBL" id="GAI45482.1"/>
    </source>
</evidence>
<dbReference type="PANTHER" id="PTHR33376:SF7">
    <property type="entry name" value="C4-DICARBOXYLATE-BINDING PROTEIN DCTB"/>
    <property type="match status" value="1"/>
</dbReference>
<dbReference type="PANTHER" id="PTHR33376">
    <property type="match status" value="1"/>
</dbReference>
<evidence type="ECO:0000256" key="1">
    <source>
        <dbReference type="ARBA" id="ARBA00009023"/>
    </source>
</evidence>
<dbReference type="Gene3D" id="3.40.190.170">
    <property type="entry name" value="Bacterial extracellular solute-binding protein, family 7"/>
    <property type="match status" value="1"/>
</dbReference>
<evidence type="ECO:0008006" key="5">
    <source>
        <dbReference type="Google" id="ProtNLM"/>
    </source>
</evidence>
<evidence type="ECO:0000256" key="3">
    <source>
        <dbReference type="ARBA" id="ARBA00022729"/>
    </source>
</evidence>
<dbReference type="InterPro" id="IPR038404">
    <property type="entry name" value="TRAP_DctP_sf"/>
</dbReference>
<feature type="non-terminal residue" evidence="4">
    <location>
        <position position="1"/>
    </location>
</feature>
<dbReference type="EMBL" id="BARV01024257">
    <property type="protein sequence ID" value="GAI45482.1"/>
    <property type="molecule type" value="Genomic_DNA"/>
</dbReference>
<dbReference type="GO" id="GO:0055085">
    <property type="term" value="P:transmembrane transport"/>
    <property type="evidence" value="ECO:0007669"/>
    <property type="project" value="InterPro"/>
</dbReference>